<dbReference type="PANTHER" id="PTHR11803:SF58">
    <property type="entry name" value="PROTEIN HMF1-RELATED"/>
    <property type="match status" value="1"/>
</dbReference>
<evidence type="ECO:0000256" key="1">
    <source>
        <dbReference type="ARBA" id="ARBA00010552"/>
    </source>
</evidence>
<proteinExistence type="inferred from homology"/>
<reference evidence="2 3" key="1">
    <citation type="submission" date="2021-12" db="EMBL/GenBank/DDBJ databases">
        <title>Mucilaginibacter roseus genome.</title>
        <authorList>
            <person name="Ferreira J.R."/>
            <person name="Newman J.D."/>
        </authorList>
    </citation>
    <scope>NUCLEOTIDE SEQUENCE [LARGE SCALE GENOMIC DNA]</scope>
    <source>
        <strain evidence="2 3">LMG 28454</strain>
    </source>
</reference>
<keyword evidence="3" id="KW-1185">Reference proteome</keyword>
<dbReference type="Proteomes" id="UP001199919">
    <property type="component" value="Unassembled WGS sequence"/>
</dbReference>
<dbReference type="PANTHER" id="PTHR11803">
    <property type="entry name" value="2-IMINOBUTANOATE/2-IMINOPROPANOATE DEAMINASE RIDA"/>
    <property type="match status" value="1"/>
</dbReference>
<dbReference type="SUPFAM" id="SSF55298">
    <property type="entry name" value="YjgF-like"/>
    <property type="match status" value="1"/>
</dbReference>
<dbReference type="InterPro" id="IPR006175">
    <property type="entry name" value="YjgF/YER057c/UK114"/>
</dbReference>
<gene>
    <name evidence="2" type="ORF">LT679_10570</name>
</gene>
<dbReference type="Pfam" id="PF01042">
    <property type="entry name" value="Ribonuc_L-PSP"/>
    <property type="match status" value="1"/>
</dbReference>
<dbReference type="EMBL" id="JAJPWV010000003">
    <property type="protein sequence ID" value="MCD8741046.1"/>
    <property type="molecule type" value="Genomic_DNA"/>
</dbReference>
<sequence>MDKIHLFPLFCFILISLPGCGAGDRAKNNVKRLNDRSEFKQKWHWKSLSKQNEDAGYAQVVKAGNTIYISGIPTADLSSKGIAGVYADLSKSLSAFGAKPKDIVKETLYTTDIETMKKYNEARKAFYQGDYPAATWVQVSRLYEPDAKLEIELIAQLPNEE</sequence>
<evidence type="ECO:0000313" key="3">
    <source>
        <dbReference type="Proteomes" id="UP001199919"/>
    </source>
</evidence>
<dbReference type="Gene3D" id="3.30.1330.40">
    <property type="entry name" value="RutC-like"/>
    <property type="match status" value="1"/>
</dbReference>
<evidence type="ECO:0000313" key="2">
    <source>
        <dbReference type="EMBL" id="MCD8741046.1"/>
    </source>
</evidence>
<dbReference type="InterPro" id="IPR035959">
    <property type="entry name" value="RutC-like_sf"/>
</dbReference>
<organism evidence="2 3">
    <name type="scientific">Mucilaginibacter roseus</name>
    <dbReference type="NCBI Taxonomy" id="1528868"/>
    <lineage>
        <taxon>Bacteria</taxon>
        <taxon>Pseudomonadati</taxon>
        <taxon>Bacteroidota</taxon>
        <taxon>Sphingobacteriia</taxon>
        <taxon>Sphingobacteriales</taxon>
        <taxon>Sphingobacteriaceae</taxon>
        <taxon>Mucilaginibacter</taxon>
    </lineage>
</organism>
<comment type="caution">
    <text evidence="2">The sequence shown here is derived from an EMBL/GenBank/DDBJ whole genome shotgun (WGS) entry which is preliminary data.</text>
</comment>
<protein>
    <submittedName>
        <fullName evidence="2">RidA family protein</fullName>
    </submittedName>
</protein>
<name>A0ABS8U654_9SPHI</name>
<dbReference type="RefSeq" id="WP_232177536.1">
    <property type="nucleotide sequence ID" value="NZ_JAJPWV010000003.1"/>
</dbReference>
<comment type="similarity">
    <text evidence="1">Belongs to the RutC family.</text>
</comment>
<dbReference type="CDD" id="cd00448">
    <property type="entry name" value="YjgF_YER057c_UK114_family"/>
    <property type="match status" value="1"/>
</dbReference>
<accession>A0ABS8U654</accession>